<dbReference type="KEGG" id="ajp:AMJAP_1176"/>
<feature type="region of interest" description="Disordered" evidence="2">
    <location>
        <begin position="74"/>
        <end position="93"/>
    </location>
</feature>
<dbReference type="AlphaFoldDB" id="A0A7R6SS18"/>
<dbReference type="GO" id="GO:0009306">
    <property type="term" value="P:protein secretion"/>
    <property type="evidence" value="ECO:0007669"/>
    <property type="project" value="InterPro"/>
</dbReference>
<evidence type="ECO:0000313" key="4">
    <source>
        <dbReference type="EMBL" id="BBB25771.1"/>
    </source>
</evidence>
<gene>
    <name evidence="4" type="ORF">AMJAP_1176</name>
</gene>
<dbReference type="PANTHER" id="PTHR30332">
    <property type="entry name" value="PROBABLE GENERAL SECRETION PATHWAY PROTEIN D"/>
    <property type="match status" value="1"/>
</dbReference>
<dbReference type="Gene3D" id="3.30.1370.130">
    <property type="match status" value="1"/>
</dbReference>
<dbReference type="RefSeq" id="WP_019621369.1">
    <property type="nucleotide sequence ID" value="NZ_KB907101.1"/>
</dbReference>
<evidence type="ECO:0000313" key="5">
    <source>
        <dbReference type="Proteomes" id="UP000595663"/>
    </source>
</evidence>
<dbReference type="InterPro" id="IPR050810">
    <property type="entry name" value="Bact_Secretion_Sys_Channel"/>
</dbReference>
<dbReference type="EMBL" id="AP014545">
    <property type="protein sequence ID" value="BBB25771.1"/>
    <property type="molecule type" value="Genomic_DNA"/>
</dbReference>
<sequence length="475" mass="52646">MNRILKHIWGLIICVGLSGCINQASLQQQIDDAPSAISQAELQPTLSQRLQTEVTPEQAALYRFNRQQLSLEQKQPPAAVPERPRAQCVPHPRGVKTNHLRKLDLAFFEMPLRDALVEVSVMSGVPIVIGENVDGLITVNISGVSFDDALEVMLSGGDISYRKMERHILVGSARPDSPVFHKLAISCHYRPRHTKPADLAVSLTPYFQQFISLHNNADYLTITATPDTLRKIRSHLDNYDRKPRQLLLEMHIVEVSSDAMELLGVDWNRYGRDPNTSMLRRLGTAEWDGYKPDSDPSVSSLLTLGALPMRTLSDSLNFLRTQGEAQVKAMPSIVTLDGKEAVFSSMNTVWLPFVNGGDTGRRRELTYGVNMKVVPRIAAGGQVKLEIVDASVSDFTESDQGVPRIISHSISNTVHVRDGDYLILGGLLQKKSRRDGEGLPVLKDAPVVGNLFGQKQQLLQETEVLIMIRPKVLGS</sequence>
<organism evidence="4 5">
    <name type="scientific">Amphritea japonica ATCC BAA-1530</name>
    <dbReference type="NCBI Taxonomy" id="1278309"/>
    <lineage>
        <taxon>Bacteria</taxon>
        <taxon>Pseudomonadati</taxon>
        <taxon>Pseudomonadota</taxon>
        <taxon>Gammaproteobacteria</taxon>
        <taxon>Oceanospirillales</taxon>
        <taxon>Oceanospirillaceae</taxon>
        <taxon>Amphritea</taxon>
    </lineage>
</organism>
<evidence type="ECO:0000256" key="2">
    <source>
        <dbReference type="SAM" id="MobiDB-lite"/>
    </source>
</evidence>
<keyword evidence="5" id="KW-1185">Reference proteome</keyword>
<evidence type="ECO:0000259" key="3">
    <source>
        <dbReference type="Pfam" id="PF00263"/>
    </source>
</evidence>
<reference evidence="4 5" key="1">
    <citation type="journal article" date="2008" name="Int. J. Syst. Evol. Microbiol.">
        <title>Amphritea japonica sp. nov. and Amphritea balenae sp. nov., isolated from the sediment adjacent to sperm whale carcasses off Kagoshima, Japan.</title>
        <authorList>
            <person name="Miyazaki M."/>
            <person name="Nogi Y."/>
            <person name="Fujiwara Y."/>
            <person name="Kawato M."/>
            <person name="Nagahama T."/>
            <person name="Kubokawa K."/>
            <person name="Horikoshi K."/>
        </authorList>
    </citation>
    <scope>NUCLEOTIDE SEQUENCE [LARGE SCALE GENOMIC DNA]</scope>
    <source>
        <strain evidence="4 5">ATCC BAA-1530</strain>
    </source>
</reference>
<dbReference type="Pfam" id="PF00263">
    <property type="entry name" value="Secretin"/>
    <property type="match status" value="1"/>
</dbReference>
<name>A0A7R6SS18_9GAMM</name>
<dbReference type="PROSITE" id="PS51257">
    <property type="entry name" value="PROKAR_LIPOPROTEIN"/>
    <property type="match status" value="1"/>
</dbReference>
<protein>
    <submittedName>
        <fullName evidence="4">Type IV pilus assembly protein PilQ</fullName>
    </submittedName>
</protein>
<dbReference type="InterPro" id="IPR001775">
    <property type="entry name" value="GspD/PilQ"/>
</dbReference>
<feature type="domain" description="Type II/III secretion system secretin-like" evidence="3">
    <location>
        <begin position="319"/>
        <end position="473"/>
    </location>
</feature>
<accession>A0A7R6SS18</accession>
<comment type="similarity">
    <text evidence="1">Belongs to the bacterial secretin family.</text>
</comment>
<evidence type="ECO:0000256" key="1">
    <source>
        <dbReference type="RuleBase" id="RU004003"/>
    </source>
</evidence>
<dbReference type="PANTHER" id="PTHR30332:SF17">
    <property type="entry name" value="TYPE IV PILIATION SYSTEM PROTEIN DR_0774-RELATED"/>
    <property type="match status" value="1"/>
</dbReference>
<proteinExistence type="inferred from homology"/>
<dbReference type="InterPro" id="IPR004846">
    <property type="entry name" value="T2SS/T3SS_dom"/>
</dbReference>
<dbReference type="Proteomes" id="UP000595663">
    <property type="component" value="Chromosome"/>
</dbReference>
<dbReference type="GO" id="GO:0015627">
    <property type="term" value="C:type II protein secretion system complex"/>
    <property type="evidence" value="ECO:0007669"/>
    <property type="project" value="TreeGrafter"/>
</dbReference>
<dbReference type="PRINTS" id="PR00811">
    <property type="entry name" value="BCTERIALGSPD"/>
</dbReference>